<evidence type="ECO:0000259" key="2">
    <source>
        <dbReference type="Pfam" id="PF20434"/>
    </source>
</evidence>
<dbReference type="GO" id="GO:0016787">
    <property type="term" value="F:hydrolase activity"/>
    <property type="evidence" value="ECO:0007669"/>
    <property type="project" value="UniProtKB-KW"/>
</dbReference>
<dbReference type="RefSeq" id="WP_089321108.1">
    <property type="nucleotide sequence ID" value="NZ_FZOQ01000024.1"/>
</dbReference>
<sequence>MIVYQVWLRGVSYYFASFSLPNILFIVFGSIAHIQEHAAKYGADPTRIAVTGDSAGGHLSASAAVLSPSIGDGGFGAREGVYEFMPSFVPSGKPVDQVKDEIVRAIKVVAPSYGPSEASVFKMFLEQTDQVNPPIRPVFKS</sequence>
<evidence type="ECO:0000256" key="1">
    <source>
        <dbReference type="SAM" id="Phobius"/>
    </source>
</evidence>
<feature type="transmembrane region" description="Helical" evidence="1">
    <location>
        <begin position="12"/>
        <end position="32"/>
    </location>
</feature>
<organism evidence="3 4">
    <name type="scientific">Pontibacter ummariensis</name>
    <dbReference type="NCBI Taxonomy" id="1610492"/>
    <lineage>
        <taxon>Bacteria</taxon>
        <taxon>Pseudomonadati</taxon>
        <taxon>Bacteroidota</taxon>
        <taxon>Cytophagia</taxon>
        <taxon>Cytophagales</taxon>
        <taxon>Hymenobacteraceae</taxon>
        <taxon>Pontibacter</taxon>
    </lineage>
</organism>
<evidence type="ECO:0000313" key="3">
    <source>
        <dbReference type="EMBL" id="SNT10582.1"/>
    </source>
</evidence>
<name>A0A239JYN4_9BACT</name>
<keyword evidence="1" id="KW-0472">Membrane</keyword>
<reference evidence="4" key="1">
    <citation type="submission" date="2017-06" db="EMBL/GenBank/DDBJ databases">
        <authorList>
            <person name="Varghese N."/>
            <person name="Submissions S."/>
        </authorList>
    </citation>
    <scope>NUCLEOTIDE SEQUENCE [LARGE SCALE GENOMIC DNA]</scope>
    <source>
        <strain evidence="4">NKM1</strain>
    </source>
</reference>
<keyword evidence="1" id="KW-0812">Transmembrane</keyword>
<feature type="domain" description="BD-FAE-like" evidence="2">
    <location>
        <begin position="30"/>
        <end position="68"/>
    </location>
</feature>
<dbReference type="Pfam" id="PF20434">
    <property type="entry name" value="BD-FAE"/>
    <property type="match status" value="1"/>
</dbReference>
<dbReference type="AlphaFoldDB" id="A0A239JYN4"/>
<protein>
    <submittedName>
        <fullName evidence="3">Alpha/beta hydrolase fold</fullName>
    </submittedName>
</protein>
<keyword evidence="4" id="KW-1185">Reference proteome</keyword>
<dbReference type="SUPFAM" id="SSF53474">
    <property type="entry name" value="alpha/beta-Hydrolases"/>
    <property type="match status" value="1"/>
</dbReference>
<keyword evidence="1" id="KW-1133">Transmembrane helix</keyword>
<evidence type="ECO:0000313" key="4">
    <source>
        <dbReference type="Proteomes" id="UP000198432"/>
    </source>
</evidence>
<proteinExistence type="predicted"/>
<dbReference type="Gene3D" id="3.40.50.1820">
    <property type="entry name" value="alpha/beta hydrolase"/>
    <property type="match status" value="1"/>
</dbReference>
<dbReference type="EMBL" id="FZOQ01000024">
    <property type="protein sequence ID" value="SNT10582.1"/>
    <property type="molecule type" value="Genomic_DNA"/>
</dbReference>
<accession>A0A239JYN4</accession>
<keyword evidence="3" id="KW-0378">Hydrolase</keyword>
<dbReference type="OrthoDB" id="9777975at2"/>
<dbReference type="Proteomes" id="UP000198432">
    <property type="component" value="Unassembled WGS sequence"/>
</dbReference>
<dbReference type="InterPro" id="IPR049492">
    <property type="entry name" value="BD-FAE-like_dom"/>
</dbReference>
<dbReference type="InterPro" id="IPR029058">
    <property type="entry name" value="AB_hydrolase_fold"/>
</dbReference>
<gene>
    <name evidence="3" type="ORF">SAMN06296052_12447</name>
</gene>